<proteinExistence type="predicted"/>
<keyword evidence="1" id="KW-0812">Transmembrane</keyword>
<accession>A0AA86VPK1</accession>
<feature type="transmembrane region" description="Helical" evidence="1">
    <location>
        <begin position="523"/>
        <end position="544"/>
    </location>
</feature>
<evidence type="ECO:0000313" key="3">
    <source>
        <dbReference type="EMBL" id="CAL6080757.1"/>
    </source>
</evidence>
<name>A0AA86VPK1_9EUKA</name>
<dbReference type="EMBL" id="CATOUU010001109">
    <property type="protein sequence ID" value="CAI9972448.1"/>
    <property type="molecule type" value="Genomic_DNA"/>
</dbReference>
<comment type="caution">
    <text evidence="2">The sequence shown here is derived from an EMBL/GenBank/DDBJ whole genome shotgun (WGS) entry which is preliminary data.</text>
</comment>
<evidence type="ECO:0000256" key="1">
    <source>
        <dbReference type="SAM" id="Phobius"/>
    </source>
</evidence>
<reference evidence="3 4" key="2">
    <citation type="submission" date="2024-07" db="EMBL/GenBank/DDBJ databases">
        <authorList>
            <person name="Akdeniz Z."/>
        </authorList>
    </citation>
    <scope>NUCLEOTIDE SEQUENCE [LARGE SCALE GENOMIC DNA]</scope>
</reference>
<sequence length="550" mass="62149">MIQILVIYSLYVDSTSFSECFSVASYIRGNTQTQQLVLHLLPFELLDQISQENLCKQYLPGKPVVVKIHYKDISFPLSNEPQTSFLYQYNKEIQVVFNLSPANYNQILNYQNAMYELWYDVKLIKVNNSVNSIEHTKMNGTNCFNDISLKYSPDQIQVVTQPNNCDVVFDASLQVSLSYIIGMEKFTVSIPKCTGSCLSNQYQTSSSVFEQISLYVIKRSELNPVDQIVFDDFLTEYYKNRGIIVSFDMDYMINSVSTAISSQIIKKESLDTKGCIDTQTFRTILNYDYAMVQIRGDLQNKFLCTVAGVTQIRTVLNVFNQATGSQITMTQTIDYQTFQERIGSALSATDEYRSFADKLYSINVSHYRLLSFEFLSASDALLYDITVFGANNLGCIKYGEVMFYSNQTCVRMQFINLPICNSRTQTSASPFSVQIIQEDSKLVQSSLGLYHLSVNFAYTGFWEKICFTCAQFDSSAPSLGTSCSKNNKLIRDSHDKGQLGFTIQSQNEGTKTWGTFSLYYKDVYVPLIGTAVGIAVVVAGILVATRQRGN</sequence>
<gene>
    <name evidence="3" type="ORF">HINF_LOCUS60019</name>
    <name evidence="2" type="ORF">HINF_LOCUS60093</name>
</gene>
<keyword evidence="4" id="KW-1185">Reference proteome</keyword>
<dbReference type="EMBL" id="CAXDID020000348">
    <property type="protein sequence ID" value="CAL6080757.1"/>
    <property type="molecule type" value="Genomic_DNA"/>
</dbReference>
<organism evidence="2">
    <name type="scientific">Hexamita inflata</name>
    <dbReference type="NCBI Taxonomy" id="28002"/>
    <lineage>
        <taxon>Eukaryota</taxon>
        <taxon>Metamonada</taxon>
        <taxon>Diplomonadida</taxon>
        <taxon>Hexamitidae</taxon>
        <taxon>Hexamitinae</taxon>
        <taxon>Hexamita</taxon>
    </lineage>
</organism>
<keyword evidence="1" id="KW-1133">Transmembrane helix</keyword>
<evidence type="ECO:0000313" key="2">
    <source>
        <dbReference type="EMBL" id="CAI9972448.1"/>
    </source>
</evidence>
<dbReference type="Proteomes" id="UP001642409">
    <property type="component" value="Unassembled WGS sequence"/>
</dbReference>
<evidence type="ECO:0000313" key="4">
    <source>
        <dbReference type="Proteomes" id="UP001642409"/>
    </source>
</evidence>
<dbReference type="AlphaFoldDB" id="A0AA86VPK1"/>
<keyword evidence="1" id="KW-0472">Membrane</keyword>
<reference evidence="2" key="1">
    <citation type="submission" date="2023-06" db="EMBL/GenBank/DDBJ databases">
        <authorList>
            <person name="Kurt Z."/>
        </authorList>
    </citation>
    <scope>NUCLEOTIDE SEQUENCE</scope>
</reference>
<protein>
    <submittedName>
        <fullName evidence="2">Uncharacterized protein</fullName>
    </submittedName>
</protein>